<feature type="transmembrane region" description="Helical" evidence="4">
    <location>
        <begin position="23"/>
        <end position="42"/>
    </location>
</feature>
<evidence type="ECO:0000313" key="7">
    <source>
        <dbReference type="Proteomes" id="UP000075787"/>
    </source>
</evidence>
<dbReference type="InterPro" id="IPR043128">
    <property type="entry name" value="Rev_trsase/Diguanyl_cyclase"/>
</dbReference>
<feature type="transmembrane region" description="Helical" evidence="4">
    <location>
        <begin position="97"/>
        <end position="117"/>
    </location>
</feature>
<dbReference type="NCBIfam" id="TIGR00254">
    <property type="entry name" value="GGDEF"/>
    <property type="match status" value="1"/>
</dbReference>
<dbReference type="SUPFAM" id="SSF55073">
    <property type="entry name" value="Nucleotide cyclase"/>
    <property type="match status" value="1"/>
</dbReference>
<dbReference type="SMART" id="SM00267">
    <property type="entry name" value="GGDEF"/>
    <property type="match status" value="1"/>
</dbReference>
<sequence>MPPQGTTISGPPGGLLPVWRRHVARAGIVFLIIFIAALFGIFTRPVGFLAAVWPANAILLGLMLRWKGMAGPAGWVGAAAGYVLADCLTGSPLDVSLWMTVANMAGVAVGVLLLRRLTPAQLALTRSSGVVALAGTALAVATVGAGLGCQAEAVLFGRSPVEAFGNWFGADLLNVMAILPVILTMPERLGAPSVPPALPPRPERRRRPPILRPAETDPWRWAPAAALALSLLATVLVGGAGALTFPVPALLWCALRYRPFGTAVLVLVSALAMVLMVSAGHVHLAPAIPREDMISIRIGITLTALAPLTVVAVTASREELMGRLHHAATHDGLTGTLARAAFMEKARALTDRLAGEGRPAAVITVDADHFKRVNDNWGHPAGDRVLARLAGVMQASLRREDLLGRIGGEEFAVLLADVDGVEARRIAVRLLDAIRSVEVPLGPGDETYCGSASLGVALVTPDGTGLEAALAAADRAMYRAKQNGRNRVEMA</sequence>
<evidence type="ECO:0000259" key="5">
    <source>
        <dbReference type="PROSITE" id="PS50887"/>
    </source>
</evidence>
<feature type="transmembrane region" description="Helical" evidence="4">
    <location>
        <begin position="48"/>
        <end position="66"/>
    </location>
</feature>
<dbReference type="InterPro" id="IPR000160">
    <property type="entry name" value="GGDEF_dom"/>
</dbReference>
<feature type="transmembrane region" description="Helical" evidence="4">
    <location>
        <begin position="129"/>
        <end position="147"/>
    </location>
</feature>
<comment type="caution">
    <text evidence="6">The sequence shown here is derived from an EMBL/GenBank/DDBJ whole genome shotgun (WGS) entry which is preliminary data.</text>
</comment>
<evidence type="ECO:0000256" key="2">
    <source>
        <dbReference type="ARBA" id="ARBA00034247"/>
    </source>
</evidence>
<dbReference type="PANTHER" id="PTHR45138">
    <property type="entry name" value="REGULATORY COMPONENTS OF SENSORY TRANSDUCTION SYSTEM"/>
    <property type="match status" value="1"/>
</dbReference>
<dbReference type="InterPro" id="IPR050469">
    <property type="entry name" value="Diguanylate_Cyclase"/>
</dbReference>
<dbReference type="RefSeq" id="WP_231889386.1">
    <property type="nucleotide sequence ID" value="NZ_CP121043.1"/>
</dbReference>
<dbReference type="PANTHER" id="PTHR45138:SF9">
    <property type="entry name" value="DIGUANYLATE CYCLASE DGCM-RELATED"/>
    <property type="match status" value="1"/>
</dbReference>
<proteinExistence type="predicted"/>
<protein>
    <recommendedName>
        <fullName evidence="1">diguanylate cyclase</fullName>
        <ecNumber evidence="1">2.7.7.65</ecNumber>
    </recommendedName>
</protein>
<comment type="catalytic activity">
    <reaction evidence="2">
        <text>2 GTP = 3',3'-c-di-GMP + 2 diphosphate</text>
        <dbReference type="Rhea" id="RHEA:24898"/>
        <dbReference type="ChEBI" id="CHEBI:33019"/>
        <dbReference type="ChEBI" id="CHEBI:37565"/>
        <dbReference type="ChEBI" id="CHEBI:58805"/>
        <dbReference type="EC" id="2.7.7.65"/>
    </reaction>
</comment>
<dbReference type="EC" id="2.7.7.65" evidence="1"/>
<dbReference type="Proteomes" id="UP000075787">
    <property type="component" value="Unassembled WGS sequence"/>
</dbReference>
<evidence type="ECO:0000313" key="6">
    <source>
        <dbReference type="EMBL" id="KYO53165.1"/>
    </source>
</evidence>
<dbReference type="Pfam" id="PF00990">
    <property type="entry name" value="GGDEF"/>
    <property type="match status" value="1"/>
</dbReference>
<keyword evidence="4" id="KW-0472">Membrane</keyword>
<dbReference type="FunFam" id="3.30.70.270:FF:000001">
    <property type="entry name" value="Diguanylate cyclase domain protein"/>
    <property type="match status" value="1"/>
</dbReference>
<feature type="transmembrane region" description="Helical" evidence="4">
    <location>
        <begin position="263"/>
        <end position="282"/>
    </location>
</feature>
<dbReference type="AlphaFoldDB" id="A0A162L3X5"/>
<dbReference type="GO" id="GO:0043709">
    <property type="term" value="P:cell adhesion involved in single-species biofilm formation"/>
    <property type="evidence" value="ECO:0007669"/>
    <property type="project" value="TreeGrafter"/>
</dbReference>
<reference evidence="6 7" key="1">
    <citation type="submission" date="2015-12" db="EMBL/GenBank/DDBJ databases">
        <title>Genome sequence of Tistrella mobilis MCCC 1A02139.</title>
        <authorList>
            <person name="Lu L."/>
            <person name="Lai Q."/>
            <person name="Shao Z."/>
            <person name="Qian P."/>
        </authorList>
    </citation>
    <scope>NUCLEOTIDE SEQUENCE [LARGE SCALE GENOMIC DNA]</scope>
    <source>
        <strain evidence="6 7">MCCC 1A02139</strain>
    </source>
</reference>
<dbReference type="GO" id="GO:0052621">
    <property type="term" value="F:diguanylate cyclase activity"/>
    <property type="evidence" value="ECO:0007669"/>
    <property type="project" value="UniProtKB-EC"/>
</dbReference>
<feature type="transmembrane region" description="Helical" evidence="4">
    <location>
        <begin position="221"/>
        <end position="243"/>
    </location>
</feature>
<evidence type="ECO:0000256" key="3">
    <source>
        <dbReference type="SAM" id="MobiDB-lite"/>
    </source>
</evidence>
<keyword evidence="4" id="KW-1133">Transmembrane helix</keyword>
<keyword evidence="4" id="KW-0812">Transmembrane</keyword>
<dbReference type="EMBL" id="LPZR01000124">
    <property type="protein sequence ID" value="KYO53165.1"/>
    <property type="molecule type" value="Genomic_DNA"/>
</dbReference>
<dbReference type="GO" id="GO:0005886">
    <property type="term" value="C:plasma membrane"/>
    <property type="evidence" value="ECO:0007669"/>
    <property type="project" value="TreeGrafter"/>
</dbReference>
<dbReference type="Gene3D" id="3.30.70.270">
    <property type="match status" value="1"/>
</dbReference>
<organism evidence="6 7">
    <name type="scientific">Tistrella mobilis</name>
    <dbReference type="NCBI Taxonomy" id="171437"/>
    <lineage>
        <taxon>Bacteria</taxon>
        <taxon>Pseudomonadati</taxon>
        <taxon>Pseudomonadota</taxon>
        <taxon>Alphaproteobacteria</taxon>
        <taxon>Geminicoccales</taxon>
        <taxon>Geminicoccaceae</taxon>
        <taxon>Tistrella</taxon>
    </lineage>
</organism>
<feature type="transmembrane region" description="Helical" evidence="4">
    <location>
        <begin position="167"/>
        <end position="185"/>
    </location>
</feature>
<dbReference type="GeneID" id="97239694"/>
<dbReference type="GO" id="GO:1902201">
    <property type="term" value="P:negative regulation of bacterial-type flagellum-dependent cell motility"/>
    <property type="evidence" value="ECO:0007669"/>
    <property type="project" value="TreeGrafter"/>
</dbReference>
<dbReference type="CDD" id="cd01949">
    <property type="entry name" value="GGDEF"/>
    <property type="match status" value="1"/>
</dbReference>
<feature type="transmembrane region" description="Helical" evidence="4">
    <location>
        <begin position="294"/>
        <end position="315"/>
    </location>
</feature>
<feature type="region of interest" description="Disordered" evidence="3">
    <location>
        <begin position="193"/>
        <end position="212"/>
    </location>
</feature>
<evidence type="ECO:0000256" key="4">
    <source>
        <dbReference type="SAM" id="Phobius"/>
    </source>
</evidence>
<accession>A0A162L3X5</accession>
<evidence type="ECO:0000256" key="1">
    <source>
        <dbReference type="ARBA" id="ARBA00012528"/>
    </source>
</evidence>
<dbReference type="InterPro" id="IPR029787">
    <property type="entry name" value="Nucleotide_cyclase"/>
</dbReference>
<gene>
    <name evidence="6" type="ORF">AUP44_04075</name>
</gene>
<name>A0A162L3X5_9PROT</name>
<feature type="domain" description="GGDEF" evidence="5">
    <location>
        <begin position="358"/>
        <end position="491"/>
    </location>
</feature>
<dbReference type="PROSITE" id="PS50887">
    <property type="entry name" value="GGDEF"/>
    <property type="match status" value="1"/>
</dbReference>